<dbReference type="Pfam" id="PF20710">
    <property type="entry name" value="DUF6824"/>
    <property type="match status" value="1"/>
</dbReference>
<reference evidence="3" key="1">
    <citation type="submission" date="2021-01" db="EMBL/GenBank/DDBJ databases">
        <authorList>
            <person name="Corre E."/>
            <person name="Pelletier E."/>
            <person name="Niang G."/>
            <person name="Scheremetjew M."/>
            <person name="Finn R."/>
            <person name="Kale V."/>
            <person name="Holt S."/>
            <person name="Cochrane G."/>
            <person name="Meng A."/>
            <person name="Brown T."/>
            <person name="Cohen L."/>
        </authorList>
    </citation>
    <scope>NUCLEOTIDE SEQUENCE</scope>
    <source>
        <strain evidence="3">CCMP147</strain>
    </source>
</reference>
<feature type="region of interest" description="Disordered" evidence="1">
    <location>
        <begin position="617"/>
        <end position="643"/>
    </location>
</feature>
<feature type="domain" description="DUF6824" evidence="2">
    <location>
        <begin position="24"/>
        <end position="110"/>
    </location>
</feature>
<feature type="region of interest" description="Disordered" evidence="1">
    <location>
        <begin position="153"/>
        <end position="182"/>
    </location>
</feature>
<evidence type="ECO:0000256" key="1">
    <source>
        <dbReference type="SAM" id="MobiDB-lite"/>
    </source>
</evidence>
<organism evidence="3">
    <name type="scientific">Pseudictyota dubia</name>
    <dbReference type="NCBI Taxonomy" id="2749911"/>
    <lineage>
        <taxon>Eukaryota</taxon>
        <taxon>Sar</taxon>
        <taxon>Stramenopiles</taxon>
        <taxon>Ochrophyta</taxon>
        <taxon>Bacillariophyta</taxon>
        <taxon>Mediophyceae</taxon>
        <taxon>Biddulphiophycidae</taxon>
        <taxon>Eupodiscales</taxon>
        <taxon>Odontellaceae</taxon>
        <taxon>Pseudictyota</taxon>
    </lineage>
</organism>
<evidence type="ECO:0000313" key="3">
    <source>
        <dbReference type="EMBL" id="CAD8320224.1"/>
    </source>
</evidence>
<sequence length="643" mass="67641">MSPRPISSIMNPNPIGKAAPSPQDVILGRGGHANHHLGNAVFRSVVTRAKPVYNAAPKTQKIIVARSIVEAVHKRGNPPGRFLQKNKADGLWYEVSFEKAVDKTKQALREKSWKKEETTEEDEEAERVGMQILDLPALQARVSSSCAGGGLMAKLSSSKPSSAGKKRRAQSPPSASACTKPHCAEPSLALPPACTVRPPFGVNTAPRNTAAASAKKDDGSSGTYNSKFQFEMGPIPTTLARLTTSLIKGSVEGPPPEKKQKILRSVEEDGHRRAMHKLFLGQEDRSTTAPASHAGAAQQQQRPSFVAMPPPSFKPAMKVPSIAPMDGLAMSPMMPSAALAQRPVAMQSPSKSVPAYGAYGTGFGGSFDSQGSSQLSSSNMQQGGGGLPSPPMPMTSPADRVPTFCNPFEDEDDEDASSGGAKKPAAAGGEPADWQKAWKSGGASSRGSSQSPPLKSETTNFFSSLFFGRGNSGGSSHRSSSQGSAASTASAAGEMLTSLARKASDTVMTVLGRGLSAQQGKGGCSGPVPALGRALSGNLSRGISLGLGRGLTMAMGLARDETNLPNAGPAMSFDWGDDGNNGAQKQKMQRRMSLIDDDDDERPELARLRSLETSCRTSLIDDDEEEEHPQLTRLRSLERNPAA</sequence>
<dbReference type="InterPro" id="IPR049227">
    <property type="entry name" value="DUF6824"/>
</dbReference>
<name>A0A7R9WDF5_9STRA</name>
<accession>A0A7R9WDF5</accession>
<dbReference type="AlphaFoldDB" id="A0A7R9WDF5"/>
<evidence type="ECO:0000259" key="2">
    <source>
        <dbReference type="Pfam" id="PF20710"/>
    </source>
</evidence>
<feature type="compositionally biased region" description="Low complexity" evidence="1">
    <location>
        <begin position="367"/>
        <end position="381"/>
    </location>
</feature>
<feature type="region of interest" description="Disordered" evidence="1">
    <location>
        <begin position="284"/>
        <end position="309"/>
    </location>
</feature>
<dbReference type="EMBL" id="HBED01036997">
    <property type="protein sequence ID" value="CAD8320224.1"/>
    <property type="molecule type" value="Transcribed_RNA"/>
</dbReference>
<feature type="region of interest" description="Disordered" evidence="1">
    <location>
        <begin position="1"/>
        <end position="22"/>
    </location>
</feature>
<protein>
    <recommendedName>
        <fullName evidence="2">DUF6824 domain-containing protein</fullName>
    </recommendedName>
</protein>
<feature type="region of interest" description="Disordered" evidence="1">
    <location>
        <begin position="367"/>
        <end position="456"/>
    </location>
</feature>
<feature type="compositionally biased region" description="Low complexity" evidence="1">
    <location>
        <begin position="417"/>
        <end position="432"/>
    </location>
</feature>
<gene>
    <name evidence="3" type="ORF">TDUB1175_LOCUS18640</name>
</gene>
<feature type="compositionally biased region" description="Low complexity" evidence="1">
    <location>
        <begin position="440"/>
        <end position="451"/>
    </location>
</feature>
<proteinExistence type="predicted"/>